<dbReference type="NCBIfam" id="TIGR02937">
    <property type="entry name" value="sigma70-ECF"/>
    <property type="match status" value="1"/>
</dbReference>
<dbReference type="Proteomes" id="UP000651057">
    <property type="component" value="Unassembled WGS sequence"/>
</dbReference>
<dbReference type="Gene3D" id="1.10.1740.10">
    <property type="match status" value="1"/>
</dbReference>
<dbReference type="GO" id="GO:0003700">
    <property type="term" value="F:DNA-binding transcription factor activity"/>
    <property type="evidence" value="ECO:0007669"/>
    <property type="project" value="InterPro"/>
</dbReference>
<dbReference type="SUPFAM" id="SSF88659">
    <property type="entry name" value="Sigma3 and sigma4 domains of RNA polymerase sigma factors"/>
    <property type="match status" value="1"/>
</dbReference>
<dbReference type="RefSeq" id="WP_201923627.1">
    <property type="nucleotide sequence ID" value="NZ_BAABAX010000012.1"/>
</dbReference>
<dbReference type="InterPro" id="IPR013324">
    <property type="entry name" value="RNA_pol_sigma_r3/r4-like"/>
</dbReference>
<evidence type="ECO:0000313" key="3">
    <source>
        <dbReference type="EMBL" id="MBL0685482.1"/>
    </source>
</evidence>
<protein>
    <submittedName>
        <fullName evidence="3">Sigma-70 family RNA polymerase sigma factor</fullName>
    </submittedName>
</protein>
<organism evidence="3 4">
    <name type="scientific">Aquimarina mytili</name>
    <dbReference type="NCBI Taxonomy" id="874423"/>
    <lineage>
        <taxon>Bacteria</taxon>
        <taxon>Pseudomonadati</taxon>
        <taxon>Bacteroidota</taxon>
        <taxon>Flavobacteriia</taxon>
        <taxon>Flavobacteriales</taxon>
        <taxon>Flavobacteriaceae</taxon>
        <taxon>Aquimarina</taxon>
    </lineage>
</organism>
<proteinExistence type="predicted"/>
<comment type="caution">
    <text evidence="3">The sequence shown here is derived from an EMBL/GenBank/DDBJ whole genome shotgun (WGS) entry which is preliminary data.</text>
</comment>
<name>A0A937DB85_9FLAO</name>
<dbReference type="InterPro" id="IPR046531">
    <property type="entry name" value="DUF6596"/>
</dbReference>
<dbReference type="InterPro" id="IPR007627">
    <property type="entry name" value="RNA_pol_sigma70_r2"/>
</dbReference>
<accession>A0A937DB85</accession>
<reference evidence="3" key="1">
    <citation type="submission" date="2021-01" db="EMBL/GenBank/DDBJ databases">
        <authorList>
            <person name="Zhong Y.L."/>
        </authorList>
    </citation>
    <scope>NUCLEOTIDE SEQUENCE</scope>
    <source>
        <strain evidence="3">KCTC 23302</strain>
    </source>
</reference>
<feature type="domain" description="RNA polymerase sigma-70 region 2" evidence="1">
    <location>
        <begin position="17"/>
        <end position="84"/>
    </location>
</feature>
<feature type="domain" description="DUF6596" evidence="2">
    <location>
        <begin position="188"/>
        <end position="287"/>
    </location>
</feature>
<keyword evidence="4" id="KW-1185">Reference proteome</keyword>
<sequence length="420" mass="48475">MDKYNIKGTHELTEHFFRNEYGKIVSVVTRYIGTDNVQTAEDIVQETLLKAVDHWQQNGIPENPKAWLYTAAKNHTLNILKRKKHILQYQDQHKHNISQDQPQDFHISEDMINDEQLKMMFVCCHPSISENSQITLMLKILCGFSISEIANAFFTTSETINKRLVRGRKQLRDAKISFEIPKNNIESLDIVLKTIYLLFNEGYSPSQQNKVVRYDLCLEAIRLAELLYTNQHIVHKSNTASLLALMYLNVARFEARNDSGNLIEMHKQDRMLWNTKLINRGIHYLNQTTKDNTTSVYQILATISAHHCIAPSFEDTNWIEILALYDSLLQLQDTPLVRLNRAIPLAKVNGNEAAIKTLTQLKQNSDIASHYLFHATLAEFYKQENNTDKAIASLKQSRLLCSNPRDIELIEKKLKNIVPI</sequence>
<evidence type="ECO:0000259" key="2">
    <source>
        <dbReference type="Pfam" id="PF20239"/>
    </source>
</evidence>
<dbReference type="AlphaFoldDB" id="A0A937DB85"/>
<dbReference type="Pfam" id="PF20239">
    <property type="entry name" value="DUF6596"/>
    <property type="match status" value="1"/>
</dbReference>
<evidence type="ECO:0000259" key="1">
    <source>
        <dbReference type="Pfam" id="PF04542"/>
    </source>
</evidence>
<dbReference type="GO" id="GO:0006352">
    <property type="term" value="P:DNA-templated transcription initiation"/>
    <property type="evidence" value="ECO:0007669"/>
    <property type="project" value="InterPro"/>
</dbReference>
<dbReference type="PANTHER" id="PTHR47756">
    <property type="entry name" value="BLL6612 PROTEIN-RELATED"/>
    <property type="match status" value="1"/>
</dbReference>
<evidence type="ECO:0000313" key="4">
    <source>
        <dbReference type="Proteomes" id="UP000651057"/>
    </source>
</evidence>
<dbReference type="Pfam" id="PF04542">
    <property type="entry name" value="Sigma70_r2"/>
    <property type="match status" value="1"/>
</dbReference>
<gene>
    <name evidence="3" type="ORF">JJQ60_18250</name>
</gene>
<dbReference type="InterPro" id="IPR013325">
    <property type="entry name" value="RNA_pol_sigma_r2"/>
</dbReference>
<dbReference type="SUPFAM" id="SSF88946">
    <property type="entry name" value="Sigma2 domain of RNA polymerase sigma factors"/>
    <property type="match status" value="1"/>
</dbReference>
<dbReference type="PANTHER" id="PTHR47756:SF2">
    <property type="entry name" value="BLL6612 PROTEIN"/>
    <property type="match status" value="1"/>
</dbReference>
<dbReference type="InterPro" id="IPR014284">
    <property type="entry name" value="RNA_pol_sigma-70_dom"/>
</dbReference>
<dbReference type="EMBL" id="JAERQJ010000009">
    <property type="protein sequence ID" value="MBL0685482.1"/>
    <property type="molecule type" value="Genomic_DNA"/>
</dbReference>